<evidence type="ECO:0000313" key="1">
    <source>
        <dbReference type="EMBL" id="MBC1185260.1"/>
    </source>
</evidence>
<keyword evidence="2" id="KW-1185">Reference proteome</keyword>
<protein>
    <submittedName>
        <fullName evidence="1">Uncharacterized protein</fullName>
    </submittedName>
</protein>
<gene>
    <name evidence="1" type="ORF">HII27_05965</name>
</gene>
<evidence type="ECO:0000313" key="2">
    <source>
        <dbReference type="Proteomes" id="UP000607331"/>
    </source>
</evidence>
<dbReference type="EMBL" id="JABBJF010000003">
    <property type="protein sequence ID" value="MBC1185260.1"/>
    <property type="molecule type" value="Genomic_DNA"/>
</dbReference>
<sequence>MINGIAHLFTQVKANIAELRGVKVSGFVDSTAVSCVTNRALQICALDVLLYDHRKKYANQLNGLGGKQALYHKLLLKYQWPLSVIRGLTLPDVLLALHDELQFDTLPDGVGEYFSQIARANYPVNFPDYLDAEWDPNLSEKFLIEIQR</sequence>
<organism evidence="1 2">
    <name type="scientific">Kluyvera sichuanensis</name>
    <dbReference type="NCBI Taxonomy" id="2725494"/>
    <lineage>
        <taxon>Bacteria</taxon>
        <taxon>Pseudomonadati</taxon>
        <taxon>Pseudomonadota</taxon>
        <taxon>Gammaproteobacteria</taxon>
        <taxon>Enterobacterales</taxon>
        <taxon>Enterobacteriaceae</taxon>
        <taxon>Kluyvera</taxon>
    </lineage>
</organism>
<comment type="caution">
    <text evidence="1">The sequence shown here is derived from an EMBL/GenBank/DDBJ whole genome shotgun (WGS) entry which is preliminary data.</text>
</comment>
<dbReference type="RefSeq" id="WP_185667026.1">
    <property type="nucleotide sequence ID" value="NZ_JABBJF010000003.1"/>
</dbReference>
<dbReference type="Proteomes" id="UP000607331">
    <property type="component" value="Unassembled WGS sequence"/>
</dbReference>
<dbReference type="InterPro" id="IPR059241">
    <property type="entry name" value="SfIV_phage_associated"/>
</dbReference>
<proteinExistence type="predicted"/>
<reference evidence="1 2" key="1">
    <citation type="submission" date="2020-04" db="EMBL/GenBank/DDBJ databases">
        <title>The draft genome of Kluyvera sichuanensis strain SCKS090646.</title>
        <authorList>
            <person name="Wei L."/>
            <person name="Liu L."/>
            <person name="Feng Y."/>
            <person name="Zong Z."/>
        </authorList>
    </citation>
    <scope>NUCLEOTIDE SEQUENCE [LARGE SCALE GENOMIC DNA]</scope>
    <source>
        <strain evidence="1 2">090646</strain>
    </source>
</reference>
<dbReference type="NCBIfam" id="NF033230">
    <property type="entry name" value="phage_region_01"/>
    <property type="match status" value="1"/>
</dbReference>
<name>A0ABR6RQ58_9ENTR</name>
<accession>A0ABR6RQ58</accession>